<evidence type="ECO:0000256" key="1">
    <source>
        <dbReference type="SAM" id="MobiDB-lite"/>
    </source>
</evidence>
<organism evidence="2 3">
    <name type="scientific">Steinernema glaseri</name>
    <dbReference type="NCBI Taxonomy" id="37863"/>
    <lineage>
        <taxon>Eukaryota</taxon>
        <taxon>Metazoa</taxon>
        <taxon>Ecdysozoa</taxon>
        <taxon>Nematoda</taxon>
        <taxon>Chromadorea</taxon>
        <taxon>Rhabditida</taxon>
        <taxon>Tylenchina</taxon>
        <taxon>Panagrolaimomorpha</taxon>
        <taxon>Strongyloidoidea</taxon>
        <taxon>Steinernematidae</taxon>
        <taxon>Steinernema</taxon>
    </lineage>
</organism>
<name>A0A1I7ZDQ0_9BILA</name>
<protein>
    <submittedName>
        <fullName evidence="3">Uncharacterized protein</fullName>
    </submittedName>
</protein>
<sequence>MNSTLSNCKFKVIVQALVRGIGTQLLLAIKLTVEVYSSSSFLIQDAKQNLNQGQGPYPRKRVNHSLGSSLLSGSPMQRDGTAGFLTFPTRRERSGARASRGHGGHSCPPRTLVVPPPTSIDHASVARCALPQRGNGLAGEREAVAVTASGRQFFFASSRCSALSVDVAVRRRSSPPPPPRGSIVAVAIADRAGGGRAQQRQWERSAA</sequence>
<accession>A0A1I7ZDQ0</accession>
<feature type="region of interest" description="Disordered" evidence="1">
    <location>
        <begin position="92"/>
        <end position="111"/>
    </location>
</feature>
<feature type="region of interest" description="Disordered" evidence="1">
    <location>
        <begin position="52"/>
        <end position="84"/>
    </location>
</feature>
<reference evidence="3" key="1">
    <citation type="submission" date="2016-11" db="UniProtKB">
        <authorList>
            <consortium name="WormBaseParasite"/>
        </authorList>
    </citation>
    <scope>IDENTIFICATION</scope>
</reference>
<keyword evidence="2" id="KW-1185">Reference proteome</keyword>
<evidence type="ECO:0000313" key="2">
    <source>
        <dbReference type="Proteomes" id="UP000095287"/>
    </source>
</evidence>
<proteinExistence type="predicted"/>
<feature type="compositionally biased region" description="Low complexity" evidence="1">
    <location>
        <begin position="65"/>
        <end position="74"/>
    </location>
</feature>
<dbReference type="WBParaSite" id="L893_g25358.t1">
    <property type="protein sequence ID" value="L893_g25358.t1"/>
    <property type="gene ID" value="L893_g25358"/>
</dbReference>
<dbReference type="Proteomes" id="UP000095287">
    <property type="component" value="Unplaced"/>
</dbReference>
<evidence type="ECO:0000313" key="3">
    <source>
        <dbReference type="WBParaSite" id="L893_g25358.t1"/>
    </source>
</evidence>
<dbReference type="AlphaFoldDB" id="A0A1I7ZDQ0"/>